<keyword evidence="1" id="KW-0812">Transmembrane</keyword>
<evidence type="ECO:0000313" key="2">
    <source>
        <dbReference type="EMBL" id="MDH8678054.1"/>
    </source>
</evidence>
<feature type="transmembrane region" description="Helical" evidence="1">
    <location>
        <begin position="344"/>
        <end position="366"/>
    </location>
</feature>
<feature type="transmembrane region" description="Helical" evidence="1">
    <location>
        <begin position="54"/>
        <end position="72"/>
    </location>
</feature>
<feature type="transmembrane region" description="Helical" evidence="1">
    <location>
        <begin position="253"/>
        <end position="273"/>
    </location>
</feature>
<dbReference type="InterPro" id="IPR025291">
    <property type="entry name" value="DUF4153"/>
</dbReference>
<organism evidence="2 3">
    <name type="scientific">Fusibacter bizertensis</name>
    <dbReference type="NCBI Taxonomy" id="1488331"/>
    <lineage>
        <taxon>Bacteria</taxon>
        <taxon>Bacillati</taxon>
        <taxon>Bacillota</taxon>
        <taxon>Clostridia</taxon>
        <taxon>Eubacteriales</taxon>
        <taxon>Eubacteriales Family XII. Incertae Sedis</taxon>
        <taxon>Fusibacter</taxon>
    </lineage>
</organism>
<accession>A0ABT6NCA8</accession>
<proteinExistence type="predicted"/>
<feature type="transmembrane region" description="Helical" evidence="1">
    <location>
        <begin position="318"/>
        <end position="337"/>
    </location>
</feature>
<dbReference type="RefSeq" id="WP_281093883.1">
    <property type="nucleotide sequence ID" value="NZ_JARYZI010000004.1"/>
</dbReference>
<reference evidence="2 3" key="1">
    <citation type="submission" date="2023-04" db="EMBL/GenBank/DDBJ databases">
        <title>Fusibacter bizertensis strain WBS, isolated from littoral bottom sediments of the Arctic seas - biochemical and genomic analysis.</title>
        <authorList>
            <person name="Brioukhanov A.L."/>
        </authorList>
    </citation>
    <scope>NUCLEOTIDE SEQUENCE [LARGE SCALE GENOMIC DNA]</scope>
    <source>
        <strain evidence="2 3">WBS</strain>
    </source>
</reference>
<feature type="transmembrane region" description="Helical" evidence="1">
    <location>
        <begin position="143"/>
        <end position="168"/>
    </location>
</feature>
<dbReference type="EMBL" id="JARYZI010000004">
    <property type="protein sequence ID" value="MDH8678054.1"/>
    <property type="molecule type" value="Genomic_DNA"/>
</dbReference>
<evidence type="ECO:0000313" key="3">
    <source>
        <dbReference type="Proteomes" id="UP001158045"/>
    </source>
</evidence>
<keyword evidence="3" id="KW-1185">Reference proteome</keyword>
<comment type="caution">
    <text evidence="2">The sequence shown here is derived from an EMBL/GenBank/DDBJ whole genome shotgun (WGS) entry which is preliminary data.</text>
</comment>
<dbReference type="Proteomes" id="UP001158045">
    <property type="component" value="Unassembled WGS sequence"/>
</dbReference>
<keyword evidence="1" id="KW-0472">Membrane</keyword>
<protein>
    <submittedName>
        <fullName evidence="2">DUF4153 domain-containing protein</fullName>
    </submittedName>
</protein>
<feature type="transmembrane region" description="Helical" evidence="1">
    <location>
        <begin position="220"/>
        <end position="241"/>
    </location>
</feature>
<feature type="transmembrane region" description="Helical" evidence="1">
    <location>
        <begin position="180"/>
        <end position="199"/>
    </location>
</feature>
<gene>
    <name evidence="2" type="ORF">QE109_07840</name>
</gene>
<feature type="transmembrane region" description="Helical" evidence="1">
    <location>
        <begin position="21"/>
        <end position="42"/>
    </location>
</feature>
<dbReference type="Pfam" id="PF13687">
    <property type="entry name" value="DUF4153"/>
    <property type="match status" value="1"/>
</dbReference>
<name>A0ABT6NCA8_9FIRM</name>
<sequence length="579" mass="66188">MKKLRETMRFILDKLKRSGERFPLTLAMTFLLMIVTIVLVHLDYNSQQQDLYQKLALTLALGLPMTGAGKLLIERYKIDGIKKYGVHVSAVVLTLLYFLTIPEVMTPYFAMRYMALWAILFMAFLVVPYFYEREGLSRYILHLVGRFFLTVLYAGVIMGGVSMIIFSIDQLFGVHWWDEIYMDAFILIAGAFGVTYFLGSIPEMGSELPTEGFSKVFKGLFLYILLPILSVYTVILYAYFVKVLFNFKLPDGVIGNLVLWYALVSIITLFFVRDLRIEVPWLSKFFKIYIPLMSIPLVMLFISLFIRINGFGITMPRYFVVTLAVFSSVTAALMWLVKKDTAVISMILLITFIAIAFFGPLSGYSLTLTSQTHQLERLLIANEMLSSDGQLKPNAEISKESQSDISEKITFLIDAYAVDQIKVLPEGFSGDNAKQYLGFDLLYYWNRNQSVFERFNYFTKMQTELIALDGADYMLNVRQYDVLEKTLLTKGLSIEKNLEELTIKENDVTLLTVDLSSSAAAFYLDQNQPQIITSEDQSVKLKLVYTNIDGQITSDQAPTKVDDLKVEYYDVRILIDLIP</sequence>
<feature type="transmembrane region" description="Helical" evidence="1">
    <location>
        <begin position="84"/>
        <end position="101"/>
    </location>
</feature>
<keyword evidence="1" id="KW-1133">Transmembrane helix</keyword>
<feature type="transmembrane region" description="Helical" evidence="1">
    <location>
        <begin position="113"/>
        <end position="131"/>
    </location>
</feature>
<feature type="transmembrane region" description="Helical" evidence="1">
    <location>
        <begin position="285"/>
        <end position="306"/>
    </location>
</feature>
<evidence type="ECO:0000256" key="1">
    <source>
        <dbReference type="SAM" id="Phobius"/>
    </source>
</evidence>